<dbReference type="EC" id="1.1.1.47" evidence="4"/>
<evidence type="ECO:0000256" key="1">
    <source>
        <dbReference type="ARBA" id="ARBA00006484"/>
    </source>
</evidence>
<organism evidence="4 5">
    <name type="scientific">Paenibacillus validus</name>
    <dbReference type="NCBI Taxonomy" id="44253"/>
    <lineage>
        <taxon>Bacteria</taxon>
        <taxon>Bacillati</taxon>
        <taxon>Bacillota</taxon>
        <taxon>Bacilli</taxon>
        <taxon>Bacillales</taxon>
        <taxon>Paenibacillaceae</taxon>
        <taxon>Paenibacillus</taxon>
    </lineage>
</organism>
<dbReference type="InterPro" id="IPR020904">
    <property type="entry name" value="Sc_DH/Rdtase_CS"/>
</dbReference>
<accession>A0A7X2ZDM8</accession>
<dbReference type="EMBL" id="WNZX01000014">
    <property type="protein sequence ID" value="MUG72256.1"/>
    <property type="molecule type" value="Genomic_DNA"/>
</dbReference>
<dbReference type="Gene3D" id="3.40.50.720">
    <property type="entry name" value="NAD(P)-binding Rossmann-like Domain"/>
    <property type="match status" value="1"/>
</dbReference>
<dbReference type="PANTHER" id="PTHR24321">
    <property type="entry name" value="DEHYDROGENASES, SHORT CHAIN"/>
    <property type="match status" value="1"/>
</dbReference>
<feature type="domain" description="Ketoreductase" evidence="3">
    <location>
        <begin position="6"/>
        <end position="185"/>
    </location>
</feature>
<dbReference type="SUPFAM" id="SSF51735">
    <property type="entry name" value="NAD(P)-binding Rossmann-fold domains"/>
    <property type="match status" value="1"/>
</dbReference>
<name>A0A7X2ZDM8_9BACL</name>
<evidence type="ECO:0000313" key="4">
    <source>
        <dbReference type="EMBL" id="MUG72256.1"/>
    </source>
</evidence>
<dbReference type="InterPro" id="IPR002347">
    <property type="entry name" value="SDR_fam"/>
</dbReference>
<dbReference type="Pfam" id="PF13561">
    <property type="entry name" value="adh_short_C2"/>
    <property type="match status" value="1"/>
</dbReference>
<dbReference type="PANTHER" id="PTHR24321:SF15">
    <property type="entry name" value="OXIDOREDUCTASE UCPA"/>
    <property type="match status" value="1"/>
</dbReference>
<sequence length="247" mass="26291">MRLLEKVALITGAASGIGKETALLFAKEGAKVVLTDIHQENGLKAVEWIHSAGGHATFIKHDVSMEDEWKSVIQTVLQTYERLDVVVNSAGIGKFAAIEDTTFELWHQILSVNLDGPFLGTKYGIEAMKRTGGGSIINVSSIVSIVGDPGLVAYSASKGGVDLLSKSAALYCAKSGTGIRVNTVHPAYIQTPMMSNIEDVDYVKSLLPMGHFGEPIDVANGILYLASDESKFTTGSQLVIDGGYCAQ</sequence>
<dbReference type="GO" id="GO:0008206">
    <property type="term" value="P:bile acid metabolic process"/>
    <property type="evidence" value="ECO:0007669"/>
    <property type="project" value="UniProtKB-ARBA"/>
</dbReference>
<dbReference type="RefSeq" id="WP_127610637.1">
    <property type="nucleotide sequence ID" value="NZ_JARTHJ010000012.1"/>
</dbReference>
<dbReference type="AlphaFoldDB" id="A0A7X2ZDM8"/>
<proteinExistence type="inferred from homology"/>
<evidence type="ECO:0000313" key="5">
    <source>
        <dbReference type="Proteomes" id="UP000450917"/>
    </source>
</evidence>
<comment type="caution">
    <text evidence="4">The sequence shown here is derived from an EMBL/GenBank/DDBJ whole genome shotgun (WGS) entry which is preliminary data.</text>
</comment>
<protein>
    <submittedName>
        <fullName evidence="4">Glucose 1-dehydrogenase</fullName>
        <ecNumber evidence="4">1.1.1.47</ecNumber>
    </submittedName>
</protein>
<reference evidence="4 5" key="1">
    <citation type="submission" date="2019-11" db="EMBL/GenBank/DDBJ databases">
        <title>Draft genome sequences of five Paenibacillus species of dairy origin.</title>
        <authorList>
            <person name="Olajide A.M."/>
            <person name="Chen S."/>
            <person name="Lapointe G."/>
        </authorList>
    </citation>
    <scope>NUCLEOTIDE SEQUENCE [LARGE SCALE GENOMIC DNA]</scope>
    <source>
        <strain evidence="4 5">2CS3</strain>
    </source>
</reference>
<keyword evidence="2 4" id="KW-0560">Oxidoreductase</keyword>
<dbReference type="InterPro" id="IPR036291">
    <property type="entry name" value="NAD(P)-bd_dom_sf"/>
</dbReference>
<evidence type="ECO:0000256" key="2">
    <source>
        <dbReference type="ARBA" id="ARBA00023002"/>
    </source>
</evidence>
<dbReference type="GO" id="GO:0047936">
    <property type="term" value="F:glucose 1-dehydrogenase [NAD(P)+] activity"/>
    <property type="evidence" value="ECO:0007669"/>
    <property type="project" value="UniProtKB-EC"/>
</dbReference>
<dbReference type="FunFam" id="3.40.50.720:FF:000084">
    <property type="entry name" value="Short-chain dehydrogenase reductase"/>
    <property type="match status" value="1"/>
</dbReference>
<gene>
    <name evidence="4" type="ORF">GNP93_16420</name>
</gene>
<dbReference type="PROSITE" id="PS00061">
    <property type="entry name" value="ADH_SHORT"/>
    <property type="match status" value="1"/>
</dbReference>
<dbReference type="PRINTS" id="PR00081">
    <property type="entry name" value="GDHRDH"/>
</dbReference>
<dbReference type="NCBIfam" id="NF005559">
    <property type="entry name" value="PRK07231.1"/>
    <property type="match status" value="1"/>
</dbReference>
<dbReference type="PRINTS" id="PR00080">
    <property type="entry name" value="SDRFAMILY"/>
</dbReference>
<dbReference type="Proteomes" id="UP000450917">
    <property type="component" value="Unassembled WGS sequence"/>
</dbReference>
<dbReference type="SMART" id="SM00822">
    <property type="entry name" value="PKS_KR"/>
    <property type="match status" value="1"/>
</dbReference>
<comment type="similarity">
    <text evidence="1">Belongs to the short-chain dehydrogenases/reductases (SDR) family.</text>
</comment>
<evidence type="ECO:0000259" key="3">
    <source>
        <dbReference type="SMART" id="SM00822"/>
    </source>
</evidence>
<dbReference type="InterPro" id="IPR057326">
    <property type="entry name" value="KR_dom"/>
</dbReference>
<keyword evidence="5" id="KW-1185">Reference proteome</keyword>